<dbReference type="Gene3D" id="1.10.12.10">
    <property type="entry name" value="Lyase 2-enoyl-coa Hydratase, Chain A, domain 2"/>
    <property type="match status" value="1"/>
</dbReference>
<evidence type="ECO:0000313" key="4">
    <source>
        <dbReference type="EMBL" id="ARU59987.1"/>
    </source>
</evidence>
<dbReference type="GO" id="GO:0006635">
    <property type="term" value="P:fatty acid beta-oxidation"/>
    <property type="evidence" value="ECO:0007669"/>
    <property type="project" value="TreeGrafter"/>
</dbReference>
<dbReference type="AlphaFoldDB" id="A0A1Y0IHS0"/>
<evidence type="ECO:0000256" key="2">
    <source>
        <dbReference type="ARBA" id="ARBA00023239"/>
    </source>
</evidence>
<dbReference type="SUPFAM" id="SSF52096">
    <property type="entry name" value="ClpP/crotonase"/>
    <property type="match status" value="1"/>
</dbReference>
<dbReference type="InterPro" id="IPR001753">
    <property type="entry name" value="Enoyl-CoA_hydra/iso"/>
</dbReference>
<dbReference type="KEGG" id="tum:CBW65_02100"/>
<proteinExistence type="inferred from homology"/>
<keyword evidence="5" id="KW-1185">Reference proteome</keyword>
<gene>
    <name evidence="4" type="ORF">CBW65_02100</name>
</gene>
<dbReference type="FunFam" id="3.90.226.10:FF:000009">
    <property type="entry name" value="Carnitinyl-CoA dehydratase"/>
    <property type="match status" value="1"/>
</dbReference>
<comment type="similarity">
    <text evidence="1 3">Belongs to the enoyl-CoA hydratase/isomerase family.</text>
</comment>
<evidence type="ECO:0000256" key="3">
    <source>
        <dbReference type="RuleBase" id="RU003707"/>
    </source>
</evidence>
<keyword evidence="2" id="KW-0456">Lyase</keyword>
<protein>
    <submittedName>
        <fullName evidence="4">Enoyl-CoA hydratase</fullName>
    </submittedName>
</protein>
<dbReference type="PROSITE" id="PS00166">
    <property type="entry name" value="ENOYL_COA_HYDRATASE"/>
    <property type="match status" value="1"/>
</dbReference>
<dbReference type="Gene3D" id="3.90.226.10">
    <property type="entry name" value="2-enoyl-CoA Hydratase, Chain A, domain 1"/>
    <property type="match status" value="1"/>
</dbReference>
<dbReference type="EMBL" id="CP021434">
    <property type="protein sequence ID" value="ARU59987.1"/>
    <property type="molecule type" value="Genomic_DNA"/>
</dbReference>
<dbReference type="InterPro" id="IPR029045">
    <property type="entry name" value="ClpP/crotonase-like_dom_sf"/>
</dbReference>
<dbReference type="InterPro" id="IPR014748">
    <property type="entry name" value="Enoyl-CoA_hydra_C"/>
</dbReference>
<name>A0A1Y0IHS0_9BACL</name>
<accession>A0A1Y0IHS0</accession>
<evidence type="ECO:0000313" key="5">
    <source>
        <dbReference type="Proteomes" id="UP000195437"/>
    </source>
</evidence>
<dbReference type="CDD" id="cd06558">
    <property type="entry name" value="crotonase-like"/>
    <property type="match status" value="1"/>
</dbReference>
<dbReference type="InterPro" id="IPR018376">
    <property type="entry name" value="Enoyl-CoA_hyd/isom_CS"/>
</dbReference>
<organism evidence="4 5">
    <name type="scientific">Tumebacillus avium</name>
    <dbReference type="NCBI Taxonomy" id="1903704"/>
    <lineage>
        <taxon>Bacteria</taxon>
        <taxon>Bacillati</taxon>
        <taxon>Bacillota</taxon>
        <taxon>Bacilli</taxon>
        <taxon>Bacillales</taxon>
        <taxon>Alicyclobacillaceae</taxon>
        <taxon>Tumebacillus</taxon>
    </lineage>
</organism>
<dbReference type="PANTHER" id="PTHR11941:SF54">
    <property type="entry name" value="ENOYL-COA HYDRATASE, MITOCHONDRIAL"/>
    <property type="match status" value="1"/>
</dbReference>
<evidence type="ECO:0000256" key="1">
    <source>
        <dbReference type="ARBA" id="ARBA00005254"/>
    </source>
</evidence>
<dbReference type="Pfam" id="PF00378">
    <property type="entry name" value="ECH_1"/>
    <property type="match status" value="1"/>
</dbReference>
<dbReference type="PANTHER" id="PTHR11941">
    <property type="entry name" value="ENOYL-COA HYDRATASE-RELATED"/>
    <property type="match status" value="1"/>
</dbReference>
<sequence>MYRTSWSEVFCVEHLLFEVKEGVATIVLNRPEARNAFSIPMIEAWVKALEECRDREDIRVVVLTANGKAFCAGGDVKAMREGRGFLEPGESEQDTHSTGLARKNSLWKLIQRVPLTLEQVDKPVIAAVNGDAIGAGCDMALMCDMRVAADTARFAEAYVKLGIVPGDGGAYFLPRLVGMPKALELLLTGDLIDAEEALRIGLVNRVVPAEQLMEATYKLARKIAAQPPVAVQLIKRAAYQSATADLRTALDLVSSHMAIVTETEDYQEAMQAMFEKRQGVFKGK</sequence>
<dbReference type="GO" id="GO:0016829">
    <property type="term" value="F:lyase activity"/>
    <property type="evidence" value="ECO:0007669"/>
    <property type="project" value="UniProtKB-KW"/>
</dbReference>
<dbReference type="Proteomes" id="UP000195437">
    <property type="component" value="Chromosome"/>
</dbReference>
<reference evidence="5" key="1">
    <citation type="submission" date="2017-05" db="EMBL/GenBank/DDBJ databases">
        <authorList>
            <person name="Sung H."/>
        </authorList>
    </citation>
    <scope>NUCLEOTIDE SEQUENCE [LARGE SCALE GENOMIC DNA]</scope>
    <source>
        <strain evidence="5">AR23208</strain>
    </source>
</reference>